<evidence type="ECO:0008006" key="12">
    <source>
        <dbReference type="Google" id="ProtNLM"/>
    </source>
</evidence>
<evidence type="ECO:0000256" key="8">
    <source>
        <dbReference type="ARBA" id="ARBA00023136"/>
    </source>
</evidence>
<dbReference type="GO" id="GO:0006121">
    <property type="term" value="P:mitochondrial electron transport, succinate to ubiquinone"/>
    <property type="evidence" value="ECO:0007669"/>
    <property type="project" value="TreeGrafter"/>
</dbReference>
<dbReference type="GO" id="GO:0046872">
    <property type="term" value="F:metal ion binding"/>
    <property type="evidence" value="ECO:0007669"/>
    <property type="project" value="UniProtKB-KW"/>
</dbReference>
<dbReference type="GO" id="GO:0005739">
    <property type="term" value="C:mitochondrion"/>
    <property type="evidence" value="ECO:0007669"/>
    <property type="project" value="GOC"/>
</dbReference>
<dbReference type="Gene3D" id="1.20.1300.10">
    <property type="entry name" value="Fumarate reductase/succinate dehydrogenase, transmembrane subunit"/>
    <property type="match status" value="1"/>
</dbReference>
<feature type="transmembrane region" description="Helical" evidence="9">
    <location>
        <begin position="78"/>
        <end position="97"/>
    </location>
</feature>
<evidence type="ECO:0000313" key="10">
    <source>
        <dbReference type="EMBL" id="KAJ3665843.1"/>
    </source>
</evidence>
<organism evidence="10 11">
    <name type="scientific">Zophobas morio</name>
    <dbReference type="NCBI Taxonomy" id="2755281"/>
    <lineage>
        <taxon>Eukaryota</taxon>
        <taxon>Metazoa</taxon>
        <taxon>Ecdysozoa</taxon>
        <taxon>Arthropoda</taxon>
        <taxon>Hexapoda</taxon>
        <taxon>Insecta</taxon>
        <taxon>Pterygota</taxon>
        <taxon>Neoptera</taxon>
        <taxon>Endopterygota</taxon>
        <taxon>Coleoptera</taxon>
        <taxon>Polyphaga</taxon>
        <taxon>Cucujiformia</taxon>
        <taxon>Tenebrionidae</taxon>
        <taxon>Zophobas</taxon>
    </lineage>
</organism>
<feature type="transmembrane region" description="Helical" evidence="9">
    <location>
        <begin position="153"/>
        <end position="172"/>
    </location>
</feature>
<keyword evidence="6 9" id="KW-1133">Transmembrane helix</keyword>
<feature type="transmembrane region" description="Helical" evidence="9">
    <location>
        <begin position="109"/>
        <end position="133"/>
    </location>
</feature>
<keyword evidence="5" id="KW-0479">Metal-binding</keyword>
<evidence type="ECO:0000256" key="1">
    <source>
        <dbReference type="ARBA" id="ARBA00004141"/>
    </source>
</evidence>
<reference evidence="10" key="1">
    <citation type="journal article" date="2023" name="G3 (Bethesda)">
        <title>Whole genome assemblies of Zophobas morio and Tenebrio molitor.</title>
        <authorList>
            <person name="Kaur S."/>
            <person name="Stinson S.A."/>
            <person name="diCenzo G.C."/>
        </authorList>
    </citation>
    <scope>NUCLEOTIDE SEQUENCE</scope>
    <source>
        <strain evidence="10">QUZm001</strain>
    </source>
</reference>
<name>A0AA38MSL0_9CUCU</name>
<dbReference type="PANTHER" id="PTHR10978:SF5">
    <property type="entry name" value="SUCCINATE DEHYDROGENASE CYTOCHROME B560 SUBUNIT, MITOCHONDRIAL"/>
    <property type="match status" value="1"/>
</dbReference>
<evidence type="ECO:0000313" key="11">
    <source>
        <dbReference type="Proteomes" id="UP001168821"/>
    </source>
</evidence>
<keyword evidence="8 9" id="KW-0472">Membrane</keyword>
<dbReference type="GO" id="GO:0009055">
    <property type="term" value="F:electron transfer activity"/>
    <property type="evidence" value="ECO:0007669"/>
    <property type="project" value="InterPro"/>
</dbReference>
<proteinExistence type="predicted"/>
<evidence type="ECO:0000256" key="2">
    <source>
        <dbReference type="ARBA" id="ARBA00005163"/>
    </source>
</evidence>
<dbReference type="InterPro" id="IPR034804">
    <property type="entry name" value="SQR/QFR_C/D"/>
</dbReference>
<dbReference type="GO" id="GO:0006099">
    <property type="term" value="P:tricarboxylic acid cycle"/>
    <property type="evidence" value="ECO:0007669"/>
    <property type="project" value="InterPro"/>
</dbReference>
<dbReference type="EMBL" id="JALNTZ010000001">
    <property type="protein sequence ID" value="KAJ3665843.1"/>
    <property type="molecule type" value="Genomic_DNA"/>
</dbReference>
<evidence type="ECO:0000256" key="3">
    <source>
        <dbReference type="ARBA" id="ARBA00022617"/>
    </source>
</evidence>
<comment type="subcellular location">
    <subcellularLocation>
        <location evidence="1">Membrane</location>
        <topology evidence="1">Multi-pass membrane protein</topology>
    </subcellularLocation>
</comment>
<evidence type="ECO:0000256" key="5">
    <source>
        <dbReference type="ARBA" id="ARBA00022723"/>
    </source>
</evidence>
<dbReference type="CDD" id="cd03499">
    <property type="entry name" value="SQR_TypeC_SdhC"/>
    <property type="match status" value="1"/>
</dbReference>
<evidence type="ECO:0000256" key="9">
    <source>
        <dbReference type="SAM" id="Phobius"/>
    </source>
</evidence>
<comment type="caution">
    <text evidence="10">The sequence shown here is derived from an EMBL/GenBank/DDBJ whole genome shotgun (WGS) entry which is preliminary data.</text>
</comment>
<comment type="pathway">
    <text evidence="2">Carbohydrate metabolism; tricarboxylic acid cycle.</text>
</comment>
<evidence type="ECO:0000256" key="4">
    <source>
        <dbReference type="ARBA" id="ARBA00022692"/>
    </source>
</evidence>
<keyword evidence="4 9" id="KW-0812">Transmembrane</keyword>
<dbReference type="AlphaFoldDB" id="A0AA38MSL0"/>
<protein>
    <recommendedName>
        <fullName evidence="12">Succinate dehydrogenase cytochrome b560 subunit, mitochondrial</fullName>
    </recommendedName>
</protein>
<gene>
    <name evidence="10" type="ORF">Zmor_001311</name>
</gene>
<dbReference type="InterPro" id="IPR000701">
    <property type="entry name" value="SuccDH_FuR_B_TM-su"/>
</dbReference>
<evidence type="ECO:0000256" key="7">
    <source>
        <dbReference type="ARBA" id="ARBA00023004"/>
    </source>
</evidence>
<dbReference type="InterPro" id="IPR018495">
    <property type="entry name" value="Succ_DH_cyt_bsu_CS"/>
</dbReference>
<keyword evidence="11" id="KW-1185">Reference proteome</keyword>
<keyword evidence="3" id="KW-0349">Heme</keyword>
<dbReference type="InterPro" id="IPR014314">
    <property type="entry name" value="Succ_DH_cytb556"/>
</dbReference>
<dbReference type="Proteomes" id="UP001168821">
    <property type="component" value="Unassembled WGS sequence"/>
</dbReference>
<dbReference type="SUPFAM" id="SSF81343">
    <property type="entry name" value="Fumarate reductase respiratory complex transmembrane subunits"/>
    <property type="match status" value="1"/>
</dbReference>
<accession>A0AA38MSL0</accession>
<dbReference type="NCBIfam" id="TIGR02970">
    <property type="entry name" value="succ_dehyd_cytB"/>
    <property type="match status" value="1"/>
</dbReference>
<dbReference type="GO" id="GO:0016020">
    <property type="term" value="C:membrane"/>
    <property type="evidence" value="ECO:0007669"/>
    <property type="project" value="UniProtKB-SubCell"/>
</dbReference>
<dbReference type="Pfam" id="PF01127">
    <property type="entry name" value="Sdh_cyt"/>
    <property type="match status" value="1"/>
</dbReference>
<evidence type="ECO:0000256" key="6">
    <source>
        <dbReference type="ARBA" id="ARBA00022989"/>
    </source>
</evidence>
<sequence>MATFFRLGSRQVLNHFLRNEKVGMLSLVRPVTLKAQPACPPKEMGHDERNMKLGRPQSPHLTIYAPQLTSMLSISHRATGMILAGYTIMWGLGAVVLPDSISCYLEDLAAANVSSILLCGTKFMLAFPMTYHFWNGIRHLMWDMGLFLTLKEVYATGYVMLILALGSAIALVSM</sequence>
<dbReference type="PROSITE" id="PS01001">
    <property type="entry name" value="SDH_CYT_2"/>
    <property type="match status" value="1"/>
</dbReference>
<keyword evidence="7" id="KW-0408">Iron</keyword>
<dbReference type="PANTHER" id="PTHR10978">
    <property type="entry name" value="SUCCINATE DEHYDROGENASE CYTOCHROME B560 SUBUNIT"/>
    <property type="match status" value="1"/>
</dbReference>
<dbReference type="FunFam" id="1.20.1300.10:FF:000011">
    <property type="entry name" value="Succinate dehydrogenase cytochrome b560 subunit"/>
    <property type="match status" value="1"/>
</dbReference>